<comment type="caution">
    <text evidence="6">The sequence shown here is derived from an EMBL/GenBank/DDBJ whole genome shotgun (WGS) entry which is preliminary data.</text>
</comment>
<dbReference type="InterPro" id="IPR008271">
    <property type="entry name" value="Ser/Thr_kinase_AS"/>
</dbReference>
<gene>
    <name evidence="6" type="ORF">S03H2_21381</name>
</gene>
<dbReference type="SMART" id="SM00220">
    <property type="entry name" value="S_TKc"/>
    <property type="match status" value="1"/>
</dbReference>
<dbReference type="GO" id="GO:0005524">
    <property type="term" value="F:ATP binding"/>
    <property type="evidence" value="ECO:0007669"/>
    <property type="project" value="UniProtKB-KW"/>
</dbReference>
<protein>
    <recommendedName>
        <fullName evidence="5">Protein kinase domain-containing protein</fullName>
    </recommendedName>
</protein>
<sequence length="115" mass="13397">MKVLHEDLASDPIAVRHFEREATALKQLEHPNIVRSYGMYRTEKLKFLIMDYIDGPSLKDLIKKKRHKRFTPSEVRVFLKELCFALNFAHTEGFVHCDIKPGNILFRKSGEVLLA</sequence>
<evidence type="ECO:0000256" key="3">
    <source>
        <dbReference type="ARBA" id="ARBA00022777"/>
    </source>
</evidence>
<dbReference type="SUPFAM" id="SSF56112">
    <property type="entry name" value="Protein kinase-like (PK-like)"/>
    <property type="match status" value="1"/>
</dbReference>
<name>X1FF62_9ZZZZ</name>
<dbReference type="GO" id="GO:0004672">
    <property type="term" value="F:protein kinase activity"/>
    <property type="evidence" value="ECO:0007669"/>
    <property type="project" value="InterPro"/>
</dbReference>
<keyword evidence="1" id="KW-0808">Transferase</keyword>
<dbReference type="InterPro" id="IPR050538">
    <property type="entry name" value="MAP_kinase_kinase_kinase"/>
</dbReference>
<dbReference type="PANTHER" id="PTHR48016:SF56">
    <property type="entry name" value="MAPKK KINASE"/>
    <property type="match status" value="1"/>
</dbReference>
<evidence type="ECO:0000313" key="6">
    <source>
        <dbReference type="EMBL" id="GAH44276.1"/>
    </source>
</evidence>
<dbReference type="PROSITE" id="PS00108">
    <property type="entry name" value="PROTEIN_KINASE_ST"/>
    <property type="match status" value="1"/>
</dbReference>
<proteinExistence type="predicted"/>
<evidence type="ECO:0000256" key="1">
    <source>
        <dbReference type="ARBA" id="ARBA00022679"/>
    </source>
</evidence>
<feature type="domain" description="Protein kinase" evidence="5">
    <location>
        <begin position="1"/>
        <end position="115"/>
    </location>
</feature>
<dbReference type="InterPro" id="IPR011009">
    <property type="entry name" value="Kinase-like_dom_sf"/>
</dbReference>
<organism evidence="6">
    <name type="scientific">marine sediment metagenome</name>
    <dbReference type="NCBI Taxonomy" id="412755"/>
    <lineage>
        <taxon>unclassified sequences</taxon>
        <taxon>metagenomes</taxon>
        <taxon>ecological metagenomes</taxon>
    </lineage>
</organism>
<dbReference type="PANTHER" id="PTHR48016">
    <property type="entry name" value="MAP KINASE KINASE KINASE SSK2-RELATED-RELATED"/>
    <property type="match status" value="1"/>
</dbReference>
<evidence type="ECO:0000259" key="5">
    <source>
        <dbReference type="PROSITE" id="PS50011"/>
    </source>
</evidence>
<evidence type="ECO:0000256" key="2">
    <source>
        <dbReference type="ARBA" id="ARBA00022741"/>
    </source>
</evidence>
<reference evidence="6" key="1">
    <citation type="journal article" date="2014" name="Front. Microbiol.">
        <title>High frequency of phylogenetically diverse reductive dehalogenase-homologous genes in deep subseafloor sedimentary metagenomes.</title>
        <authorList>
            <person name="Kawai M."/>
            <person name="Futagami T."/>
            <person name="Toyoda A."/>
            <person name="Takaki Y."/>
            <person name="Nishi S."/>
            <person name="Hori S."/>
            <person name="Arai W."/>
            <person name="Tsubouchi T."/>
            <person name="Morono Y."/>
            <person name="Uchiyama I."/>
            <person name="Ito T."/>
            <person name="Fujiyama A."/>
            <person name="Inagaki F."/>
            <person name="Takami H."/>
        </authorList>
    </citation>
    <scope>NUCLEOTIDE SEQUENCE</scope>
    <source>
        <strain evidence="6">Expedition CK06-06</strain>
    </source>
</reference>
<dbReference type="PROSITE" id="PS50011">
    <property type="entry name" value="PROTEIN_KINASE_DOM"/>
    <property type="match status" value="1"/>
</dbReference>
<dbReference type="AlphaFoldDB" id="X1FF62"/>
<accession>X1FF62</accession>
<dbReference type="Gene3D" id="1.10.510.10">
    <property type="entry name" value="Transferase(Phosphotransferase) domain 1"/>
    <property type="match status" value="1"/>
</dbReference>
<keyword evidence="3" id="KW-0418">Kinase</keyword>
<keyword evidence="4" id="KW-0067">ATP-binding</keyword>
<feature type="non-terminal residue" evidence="6">
    <location>
        <position position="115"/>
    </location>
</feature>
<keyword evidence="2" id="KW-0547">Nucleotide-binding</keyword>
<dbReference type="Pfam" id="PF00069">
    <property type="entry name" value="Pkinase"/>
    <property type="match status" value="1"/>
</dbReference>
<evidence type="ECO:0000256" key="4">
    <source>
        <dbReference type="ARBA" id="ARBA00022840"/>
    </source>
</evidence>
<dbReference type="InterPro" id="IPR000719">
    <property type="entry name" value="Prot_kinase_dom"/>
</dbReference>
<dbReference type="EMBL" id="BARU01011372">
    <property type="protein sequence ID" value="GAH44276.1"/>
    <property type="molecule type" value="Genomic_DNA"/>
</dbReference>